<dbReference type="Pfam" id="PF00687">
    <property type="entry name" value="Ribosomal_L1"/>
    <property type="match status" value="1"/>
</dbReference>
<dbReference type="PANTHER" id="PTHR36427:SF3">
    <property type="entry name" value="LARGE RIBOSOMAL SUBUNIT PROTEIN UL1M"/>
    <property type="match status" value="1"/>
</dbReference>
<organism evidence="4 5">
    <name type="scientific">Sphaeroforma arctica JP610</name>
    <dbReference type="NCBI Taxonomy" id="667725"/>
    <lineage>
        <taxon>Eukaryota</taxon>
        <taxon>Ichthyosporea</taxon>
        <taxon>Ichthyophonida</taxon>
        <taxon>Sphaeroforma</taxon>
    </lineage>
</organism>
<dbReference type="GO" id="GO:0003735">
    <property type="term" value="F:structural constituent of ribosome"/>
    <property type="evidence" value="ECO:0007669"/>
    <property type="project" value="InterPro"/>
</dbReference>
<comment type="similarity">
    <text evidence="1">Belongs to the universal ribosomal protein uL1 family.</text>
</comment>
<dbReference type="GO" id="GO:0006412">
    <property type="term" value="P:translation"/>
    <property type="evidence" value="ECO:0007669"/>
    <property type="project" value="InterPro"/>
</dbReference>
<dbReference type="GO" id="GO:0015934">
    <property type="term" value="C:large ribosomal subunit"/>
    <property type="evidence" value="ECO:0007669"/>
    <property type="project" value="InterPro"/>
</dbReference>
<dbReference type="InterPro" id="IPR016095">
    <property type="entry name" value="Ribosomal_uL1_3-a/b-sand"/>
</dbReference>
<evidence type="ECO:0000256" key="1">
    <source>
        <dbReference type="ARBA" id="ARBA00010531"/>
    </source>
</evidence>
<proteinExistence type="inferred from homology"/>
<dbReference type="PIRSF" id="PIRSF002155">
    <property type="entry name" value="Ribosomal_L1"/>
    <property type="match status" value="1"/>
</dbReference>
<evidence type="ECO:0000256" key="3">
    <source>
        <dbReference type="ARBA" id="ARBA00023274"/>
    </source>
</evidence>
<dbReference type="InterPro" id="IPR028364">
    <property type="entry name" value="Ribosomal_uL1/biogenesis"/>
</dbReference>
<dbReference type="AlphaFoldDB" id="A0A0L0G655"/>
<evidence type="ECO:0000313" key="4">
    <source>
        <dbReference type="EMBL" id="KNC84429.1"/>
    </source>
</evidence>
<dbReference type="PANTHER" id="PTHR36427">
    <property type="entry name" value="54S RIBOSOMAL PROTEIN L1, MITOCHONDRIAL"/>
    <property type="match status" value="1"/>
</dbReference>
<dbReference type="GeneID" id="25903861"/>
<dbReference type="EMBL" id="KQ241765">
    <property type="protein sequence ID" value="KNC84429.1"/>
    <property type="molecule type" value="Genomic_DNA"/>
</dbReference>
<dbReference type="GO" id="GO:0003723">
    <property type="term" value="F:RNA binding"/>
    <property type="evidence" value="ECO:0007669"/>
    <property type="project" value="InterPro"/>
</dbReference>
<gene>
    <name evidence="4" type="ORF">SARC_03357</name>
</gene>
<dbReference type="SUPFAM" id="SSF56808">
    <property type="entry name" value="Ribosomal protein L1"/>
    <property type="match status" value="1"/>
</dbReference>
<reference evidence="4 5" key="1">
    <citation type="submission" date="2011-02" db="EMBL/GenBank/DDBJ databases">
        <title>The Genome Sequence of Sphaeroforma arctica JP610.</title>
        <authorList>
            <consortium name="The Broad Institute Genome Sequencing Platform"/>
            <person name="Russ C."/>
            <person name="Cuomo C."/>
            <person name="Young S.K."/>
            <person name="Zeng Q."/>
            <person name="Gargeya S."/>
            <person name="Alvarado L."/>
            <person name="Berlin A."/>
            <person name="Chapman S.B."/>
            <person name="Chen Z."/>
            <person name="Freedman E."/>
            <person name="Gellesch M."/>
            <person name="Goldberg J."/>
            <person name="Griggs A."/>
            <person name="Gujja S."/>
            <person name="Heilman E."/>
            <person name="Heiman D."/>
            <person name="Howarth C."/>
            <person name="Mehta T."/>
            <person name="Neiman D."/>
            <person name="Pearson M."/>
            <person name="Roberts A."/>
            <person name="Saif S."/>
            <person name="Shea T."/>
            <person name="Shenoy N."/>
            <person name="Sisk P."/>
            <person name="Stolte C."/>
            <person name="Sykes S."/>
            <person name="White J."/>
            <person name="Yandava C."/>
            <person name="Burger G."/>
            <person name="Gray M.W."/>
            <person name="Holland P.W.H."/>
            <person name="King N."/>
            <person name="Lang F.B.F."/>
            <person name="Roger A.J."/>
            <person name="Ruiz-Trillo I."/>
            <person name="Haas B."/>
            <person name="Nusbaum C."/>
            <person name="Birren B."/>
        </authorList>
    </citation>
    <scope>NUCLEOTIDE SEQUENCE [LARGE SCALE GENOMIC DNA]</scope>
    <source>
        <strain evidence="4 5">JP610</strain>
    </source>
</reference>
<dbReference type="InterPro" id="IPR023674">
    <property type="entry name" value="Ribosomal_uL1-like"/>
</dbReference>
<evidence type="ECO:0000256" key="2">
    <source>
        <dbReference type="ARBA" id="ARBA00022980"/>
    </source>
</evidence>
<dbReference type="Gene3D" id="3.40.50.790">
    <property type="match status" value="1"/>
</dbReference>
<dbReference type="eggNOG" id="KOG1569">
    <property type="taxonomic scope" value="Eukaryota"/>
</dbReference>
<accession>A0A0L0G655</accession>
<name>A0A0L0G655_9EUKA</name>
<dbReference type="Gene3D" id="3.30.190.20">
    <property type="match status" value="1"/>
</dbReference>
<keyword evidence="5" id="KW-1185">Reference proteome</keyword>
<keyword evidence="2 4" id="KW-0689">Ribosomal protein</keyword>
<evidence type="ECO:0000313" key="5">
    <source>
        <dbReference type="Proteomes" id="UP000054560"/>
    </source>
</evidence>
<dbReference type="RefSeq" id="XP_014158331.1">
    <property type="nucleotide sequence ID" value="XM_014302856.1"/>
</dbReference>
<protein>
    <submittedName>
        <fullName evidence="4">50S ribosomal protein L1</fullName>
    </submittedName>
</protein>
<dbReference type="OrthoDB" id="1747252at2759"/>
<keyword evidence="3" id="KW-0687">Ribonucleoprotein</keyword>
<dbReference type="STRING" id="667725.A0A0L0G655"/>
<sequence>MIATNQGLNPAFHEAVCALAVNTWDKKKKNRHIVRGSVILPKSVGKDKKILVIAEDEEAEKAQEAGADLVVGSDEIPNIVSGAFEFAKFDLILTTPEMLKALRPAARKLRGLTPTVKKGTVLTDIAAGVKKFRNSVEFKTTKTGVCNVGLGKLTLDNESLKANLLAYLSGIRTFKPEDTKGEMLQKVHLTTSRGPSVEIAIKELKALGIK</sequence>
<dbReference type="Proteomes" id="UP000054560">
    <property type="component" value="Unassembled WGS sequence"/>
</dbReference>
<dbReference type="InterPro" id="IPR002143">
    <property type="entry name" value="Ribosomal_uL1"/>
</dbReference>